<comment type="caution">
    <text evidence="3">The sequence shown here is derived from an EMBL/GenBank/DDBJ whole genome shotgun (WGS) entry which is preliminary data.</text>
</comment>
<dbReference type="Pfam" id="PF24809">
    <property type="entry name" value="DUF7708"/>
    <property type="match status" value="1"/>
</dbReference>
<gene>
    <name evidence="3" type="ORF">Daesc_007282</name>
</gene>
<evidence type="ECO:0000313" key="4">
    <source>
        <dbReference type="Proteomes" id="UP001369815"/>
    </source>
</evidence>
<organism evidence="3 4">
    <name type="scientific">Daldinia eschscholtzii</name>
    <dbReference type="NCBI Taxonomy" id="292717"/>
    <lineage>
        <taxon>Eukaryota</taxon>
        <taxon>Fungi</taxon>
        <taxon>Dikarya</taxon>
        <taxon>Ascomycota</taxon>
        <taxon>Pezizomycotina</taxon>
        <taxon>Sordariomycetes</taxon>
        <taxon>Xylariomycetidae</taxon>
        <taxon>Xylariales</taxon>
        <taxon>Hypoxylaceae</taxon>
        <taxon>Daldinia</taxon>
    </lineage>
</organism>
<protein>
    <recommendedName>
        <fullName evidence="2">NACHT domain-containing protein</fullName>
    </recommendedName>
</protein>
<dbReference type="PROSITE" id="PS50837">
    <property type="entry name" value="NACHT"/>
    <property type="match status" value="1"/>
</dbReference>
<dbReference type="InterPro" id="IPR007111">
    <property type="entry name" value="NACHT_NTPase"/>
</dbReference>
<reference evidence="3 4" key="1">
    <citation type="journal article" date="2024" name="Front Chem Biol">
        <title>Unveiling the potential of Daldinia eschscholtzii MFLUCC 19-0629 through bioactivity and bioinformatics studies for enhanced sustainable agriculture production.</title>
        <authorList>
            <person name="Brooks S."/>
            <person name="Weaver J.A."/>
            <person name="Klomchit A."/>
            <person name="Alharthi S.A."/>
            <person name="Onlamun T."/>
            <person name="Nurani R."/>
            <person name="Vong T.K."/>
            <person name="Alberti F."/>
            <person name="Greco C."/>
        </authorList>
    </citation>
    <scope>NUCLEOTIDE SEQUENCE [LARGE SCALE GENOMIC DNA]</scope>
    <source>
        <strain evidence="3">MFLUCC 19-0629</strain>
    </source>
</reference>
<proteinExistence type="predicted"/>
<dbReference type="InterPro" id="IPR056125">
    <property type="entry name" value="DUF7708"/>
</dbReference>
<dbReference type="InterPro" id="IPR056884">
    <property type="entry name" value="NPHP3-like_N"/>
</dbReference>
<name>A0AAX6MEC9_9PEZI</name>
<accession>A0AAX6MEC9</accession>
<dbReference type="SUPFAM" id="SSF52540">
    <property type="entry name" value="P-loop containing nucleoside triphosphate hydrolases"/>
    <property type="match status" value="1"/>
</dbReference>
<dbReference type="InterPro" id="IPR027417">
    <property type="entry name" value="P-loop_NTPase"/>
</dbReference>
<dbReference type="Pfam" id="PF24883">
    <property type="entry name" value="NPHP3_N"/>
    <property type="match status" value="1"/>
</dbReference>
<dbReference type="AlphaFoldDB" id="A0AAX6MEC9"/>
<dbReference type="PANTHER" id="PTHR10039">
    <property type="entry name" value="AMELOGENIN"/>
    <property type="match status" value="1"/>
</dbReference>
<evidence type="ECO:0000313" key="3">
    <source>
        <dbReference type="EMBL" id="KAK6950757.1"/>
    </source>
</evidence>
<dbReference type="EMBL" id="JBANMG010000007">
    <property type="protein sequence ID" value="KAK6950757.1"/>
    <property type="molecule type" value="Genomic_DNA"/>
</dbReference>
<keyword evidence="1" id="KW-0677">Repeat</keyword>
<dbReference type="Proteomes" id="UP001369815">
    <property type="component" value="Unassembled WGS sequence"/>
</dbReference>
<dbReference type="Gene3D" id="3.40.50.300">
    <property type="entry name" value="P-loop containing nucleotide triphosphate hydrolases"/>
    <property type="match status" value="1"/>
</dbReference>
<evidence type="ECO:0000259" key="2">
    <source>
        <dbReference type="PROSITE" id="PS50837"/>
    </source>
</evidence>
<evidence type="ECO:0000256" key="1">
    <source>
        <dbReference type="ARBA" id="ARBA00022737"/>
    </source>
</evidence>
<sequence>MAQSNEEMFQRALIRFKQSLTPDLACEFSISSLADVKQVCMEIQKKNGNDGKLRHMGRLRGFIEAMEQFGKVIEVFVNASEIVCFIWGPMKFILLTASTHINSFDKLLDAYDQIGSTIPGLQRYEATFTEHPTLATVLEDYYSDILEFHRIALAIFKRPRWKDMYHSLWKTFDSSLSPILHSLCKRRELLESEKASAALYEIQRLRKDLSVMYTEHQQKVDEERLQKHKARVSHIREKLDAPNYEIDQEMAAENILIDSSGKWIFDSSKFETWKTEAPGHSILYLNGIPGAGKTTLVSAIVKKLLDEKSSAVLNHCVVYFYFKHQDPTKQSHNSLLRSILDQLVSQDSTMSDHLFNGISSMDPTSLRLTRTLEGFVREALGSHQIVYIVIDGLDESAPREAKTSTEWLLSLVKGSPENTTTSLRILFSGQRDGVLDLLLVDKPSITLENTAHIKDIKDYCSRVCEEIKEKFGLCNECQEGIVQRVAEGAKGNV</sequence>
<dbReference type="PANTHER" id="PTHR10039:SF14">
    <property type="entry name" value="NACHT DOMAIN-CONTAINING PROTEIN"/>
    <property type="match status" value="1"/>
</dbReference>
<keyword evidence="4" id="KW-1185">Reference proteome</keyword>
<feature type="domain" description="NACHT" evidence="2">
    <location>
        <begin position="281"/>
        <end position="436"/>
    </location>
</feature>